<name>A0ABP5X974_9ACTN</name>
<gene>
    <name evidence="2" type="ORF">GCM10010405_34880</name>
</gene>
<dbReference type="EMBL" id="BAAASZ010000026">
    <property type="protein sequence ID" value="GAA2448539.1"/>
    <property type="molecule type" value="Genomic_DNA"/>
</dbReference>
<reference evidence="3" key="1">
    <citation type="journal article" date="2019" name="Int. J. Syst. Evol. Microbiol.">
        <title>The Global Catalogue of Microorganisms (GCM) 10K type strain sequencing project: providing services to taxonomists for standard genome sequencing and annotation.</title>
        <authorList>
            <consortium name="The Broad Institute Genomics Platform"/>
            <consortium name="The Broad Institute Genome Sequencing Center for Infectious Disease"/>
            <person name="Wu L."/>
            <person name="Ma J."/>
        </authorList>
    </citation>
    <scope>NUCLEOTIDE SEQUENCE [LARGE SCALE GENOMIC DNA]</scope>
    <source>
        <strain evidence="3">JCM 6305</strain>
    </source>
</reference>
<comment type="caution">
    <text evidence="2">The sequence shown here is derived from an EMBL/GenBank/DDBJ whole genome shotgun (WGS) entry which is preliminary data.</text>
</comment>
<organism evidence="2 3">
    <name type="scientific">Streptomyces macrosporus</name>
    <dbReference type="NCBI Taxonomy" id="44032"/>
    <lineage>
        <taxon>Bacteria</taxon>
        <taxon>Bacillati</taxon>
        <taxon>Actinomycetota</taxon>
        <taxon>Actinomycetes</taxon>
        <taxon>Kitasatosporales</taxon>
        <taxon>Streptomycetaceae</taxon>
        <taxon>Streptomyces</taxon>
    </lineage>
</organism>
<dbReference type="Proteomes" id="UP001501638">
    <property type="component" value="Unassembled WGS sequence"/>
</dbReference>
<sequence>MRKAAENKAFGRAAKCPRCGRARTDFGCRTVRIGEYCMTDGLYEYADGYLVYPTYDPPGPSEGAAMVEWAGPVADAEKAVDEALNEFTAAQAAWLAALQDAQAAGVDTASFVMRTDGAVPVRRVSARERAKLAAAEEQAKERLDGAEAVLARVRDKLSRLERKREIAVRVGREEDRQAG</sequence>
<proteinExistence type="predicted"/>
<keyword evidence="3" id="KW-1185">Reference proteome</keyword>
<evidence type="ECO:0000313" key="2">
    <source>
        <dbReference type="EMBL" id="GAA2448539.1"/>
    </source>
</evidence>
<dbReference type="RefSeq" id="WP_344323898.1">
    <property type="nucleotide sequence ID" value="NZ_BAAASZ010000026.1"/>
</dbReference>
<evidence type="ECO:0000256" key="1">
    <source>
        <dbReference type="SAM" id="Coils"/>
    </source>
</evidence>
<protein>
    <submittedName>
        <fullName evidence="2">Uncharacterized protein</fullName>
    </submittedName>
</protein>
<feature type="coiled-coil region" evidence="1">
    <location>
        <begin position="129"/>
        <end position="170"/>
    </location>
</feature>
<evidence type="ECO:0000313" key="3">
    <source>
        <dbReference type="Proteomes" id="UP001501638"/>
    </source>
</evidence>
<accession>A0ABP5X974</accession>
<keyword evidence="1" id="KW-0175">Coiled coil</keyword>